<evidence type="ECO:0000313" key="2">
    <source>
        <dbReference type="EMBL" id="KAK8873445.1"/>
    </source>
</evidence>
<protein>
    <submittedName>
        <fullName evidence="2">RNA ligase DRB0094 family</fullName>
    </submittedName>
</protein>
<dbReference type="EMBL" id="JAPCWZ010000003">
    <property type="protein sequence ID" value="KAK8873445.1"/>
    <property type="molecule type" value="Genomic_DNA"/>
</dbReference>
<dbReference type="InterPro" id="IPR021122">
    <property type="entry name" value="RNA_ligase_dom_REL/Rnl2"/>
</dbReference>
<keyword evidence="3" id="KW-1185">Reference proteome</keyword>
<dbReference type="SUPFAM" id="SSF56091">
    <property type="entry name" value="DNA ligase/mRNA capping enzyme, catalytic domain"/>
    <property type="match status" value="1"/>
</dbReference>
<accession>A0ABR2J7V8</accession>
<gene>
    <name evidence="2" type="ORF">PGQ11_003959</name>
</gene>
<reference evidence="2 3" key="1">
    <citation type="journal article" date="2024" name="IMA Fungus">
        <title>Apiospora arundinis, a panoply of carbohydrate-active enzymes and secondary metabolites.</title>
        <authorList>
            <person name="Sorensen T."/>
            <person name="Petersen C."/>
            <person name="Muurmann A.T."/>
            <person name="Christiansen J.V."/>
            <person name="Brundto M.L."/>
            <person name="Overgaard C.K."/>
            <person name="Boysen A.T."/>
            <person name="Wollenberg R.D."/>
            <person name="Larsen T.O."/>
            <person name="Sorensen J.L."/>
            <person name="Nielsen K.L."/>
            <person name="Sondergaard T.E."/>
        </authorList>
    </citation>
    <scope>NUCLEOTIDE SEQUENCE [LARGE SCALE GENOMIC DNA]</scope>
    <source>
        <strain evidence="2 3">AAU 773</strain>
    </source>
</reference>
<organism evidence="2 3">
    <name type="scientific">Apiospora arundinis</name>
    <dbReference type="NCBI Taxonomy" id="335852"/>
    <lineage>
        <taxon>Eukaryota</taxon>
        <taxon>Fungi</taxon>
        <taxon>Dikarya</taxon>
        <taxon>Ascomycota</taxon>
        <taxon>Pezizomycotina</taxon>
        <taxon>Sordariomycetes</taxon>
        <taxon>Xylariomycetidae</taxon>
        <taxon>Amphisphaeriales</taxon>
        <taxon>Apiosporaceae</taxon>
        <taxon>Apiospora</taxon>
    </lineage>
</organism>
<feature type="domain" description="RNA ligase" evidence="1">
    <location>
        <begin position="211"/>
        <end position="393"/>
    </location>
</feature>
<dbReference type="Pfam" id="PF21189">
    <property type="entry name" value="PHA02142"/>
    <property type="match status" value="1"/>
</dbReference>
<dbReference type="GO" id="GO:0016874">
    <property type="term" value="F:ligase activity"/>
    <property type="evidence" value="ECO:0007669"/>
    <property type="project" value="UniProtKB-KW"/>
</dbReference>
<keyword evidence="2" id="KW-0436">Ligase</keyword>
<dbReference type="Proteomes" id="UP001390339">
    <property type="component" value="Unassembled WGS sequence"/>
</dbReference>
<evidence type="ECO:0000259" key="1">
    <source>
        <dbReference type="Pfam" id="PF09414"/>
    </source>
</evidence>
<proteinExistence type="predicted"/>
<comment type="caution">
    <text evidence="2">The sequence shown here is derived from an EMBL/GenBank/DDBJ whole genome shotgun (WGS) entry which is preliminary data.</text>
</comment>
<dbReference type="Gene3D" id="3.30.470.30">
    <property type="entry name" value="DNA ligase/mRNA capping enzyme"/>
    <property type="match status" value="1"/>
</dbReference>
<sequence length="403" mass="45049">MSRHLVSVRKISGLRPLSISESQQSLIPELQQLSIAEFQPLPGSHLLLANVDGWTCAMAQGTANVGDYILYFEIDSFLPAGDIRFASLGKSNTLNGSPIMFKGRYGFHVKSVKLHGTSVSQGLILPLNLFPEVTNVIAKLGKTKEAMQKVMDMPFEHHLNVQKWKPDHGGPKSKTTENSLGKVPSFFPHTDITRVQKCPNLFTNKYKDAVYQESVKLDGSAATIYFVCRGTAWYNSLHPLDGRADMPKGRFGVCSKQCDLPDKPDCLFWKAALYYRLPQKLAALGKNLAISGELCGASIGQNREGFAANKHDFFVYRIYDVDARKALDLRETELRARQLGLKHVPVNGYFRLHDIAKSHEELLKRAEGVGMFGHPREGLVYKNVEDGRSFKVISNSYLLRYGE</sequence>
<name>A0ABR2J7V8_9PEZI</name>
<dbReference type="Pfam" id="PF09414">
    <property type="entry name" value="RNA_ligase"/>
    <property type="match status" value="1"/>
</dbReference>
<evidence type="ECO:0000313" key="3">
    <source>
        <dbReference type="Proteomes" id="UP001390339"/>
    </source>
</evidence>